<keyword evidence="2" id="KW-1185">Reference proteome</keyword>
<organism evidence="1 2">
    <name type="scientific">Allacma fusca</name>
    <dbReference type="NCBI Taxonomy" id="39272"/>
    <lineage>
        <taxon>Eukaryota</taxon>
        <taxon>Metazoa</taxon>
        <taxon>Ecdysozoa</taxon>
        <taxon>Arthropoda</taxon>
        <taxon>Hexapoda</taxon>
        <taxon>Collembola</taxon>
        <taxon>Symphypleona</taxon>
        <taxon>Sminthuridae</taxon>
        <taxon>Allacma</taxon>
    </lineage>
</organism>
<sequence>MRGGRWSSQAGWIKAKVWNALEDDRDLPQARKNFKRFQM</sequence>
<gene>
    <name evidence="1" type="ORF">AFUS01_LOCUS12852</name>
</gene>
<dbReference type="Proteomes" id="UP000708208">
    <property type="component" value="Unassembled WGS sequence"/>
</dbReference>
<evidence type="ECO:0000313" key="1">
    <source>
        <dbReference type="EMBL" id="CAG7723788.1"/>
    </source>
</evidence>
<evidence type="ECO:0000313" key="2">
    <source>
        <dbReference type="Proteomes" id="UP000708208"/>
    </source>
</evidence>
<comment type="caution">
    <text evidence="1">The sequence shown here is derived from an EMBL/GenBank/DDBJ whole genome shotgun (WGS) entry which is preliminary data.</text>
</comment>
<accession>A0A8J2JTX9</accession>
<name>A0A8J2JTX9_9HEXA</name>
<protein>
    <submittedName>
        <fullName evidence="1">Uncharacterized protein</fullName>
    </submittedName>
</protein>
<feature type="non-terminal residue" evidence="1">
    <location>
        <position position="1"/>
    </location>
</feature>
<dbReference type="EMBL" id="CAJVCH010102556">
    <property type="protein sequence ID" value="CAG7723788.1"/>
    <property type="molecule type" value="Genomic_DNA"/>
</dbReference>
<dbReference type="AlphaFoldDB" id="A0A8J2JTX9"/>
<reference evidence="1" key="1">
    <citation type="submission" date="2021-06" db="EMBL/GenBank/DDBJ databases">
        <authorList>
            <person name="Hodson N. C."/>
            <person name="Mongue J. A."/>
            <person name="Jaron S. K."/>
        </authorList>
    </citation>
    <scope>NUCLEOTIDE SEQUENCE</scope>
</reference>
<proteinExistence type="predicted"/>